<feature type="domain" description="Peptidase S24/S26A/S26B/S26C" evidence="8">
    <location>
        <begin position="186"/>
        <end position="301"/>
    </location>
</feature>
<evidence type="ECO:0000256" key="1">
    <source>
        <dbReference type="ARBA" id="ARBA00007484"/>
    </source>
</evidence>
<dbReference type="RefSeq" id="WP_213656654.1">
    <property type="nucleotide sequence ID" value="NZ_BOSL01000026.1"/>
</dbReference>
<accession>A0ABQ4MKF4</accession>
<protein>
    <recommendedName>
        <fullName evidence="8">Peptidase S24/S26A/S26B/S26C domain-containing protein</fullName>
    </recommendedName>
</protein>
<sequence>MTYSDLVNEYIEKSGLSLGEIAKRMTDRGIKIDRSYISMLKNNKTKNPASEEVNRAFAEVTGGDPEKLVFTSFIDRAPETIKAVLENINDIDTYISTLLKKVGMDNTLFQEQIKELCGKEISNITIDDLIDVMSFEEKLEVLKVFIEDSFSQNKTLEKYISDLDQKRFHEKSNVLPFNSESLLQIPLVGRIAAGVPIERIENIEGYTLVDPAILRGKEGFALTVQGDSMIGDRIHDGDMVIIAKQKEVNPHDIAVVVIDHETVTLKRVRKEGSMCLLIPSNPTMQPSLIPAEQVEIIGKVVEVKFWPK</sequence>
<evidence type="ECO:0000256" key="5">
    <source>
        <dbReference type="ARBA" id="ARBA00023204"/>
    </source>
</evidence>
<dbReference type="InterPro" id="IPR050077">
    <property type="entry name" value="LexA_repressor"/>
</dbReference>
<evidence type="ECO:0000256" key="3">
    <source>
        <dbReference type="ARBA" id="ARBA00022801"/>
    </source>
</evidence>
<keyword evidence="2" id="KW-0227">DNA damage</keyword>
<dbReference type="InterPro" id="IPR015927">
    <property type="entry name" value="Peptidase_S24_S26A/B/C"/>
</dbReference>
<evidence type="ECO:0000256" key="2">
    <source>
        <dbReference type="ARBA" id="ARBA00022763"/>
    </source>
</evidence>
<dbReference type="InterPro" id="IPR006197">
    <property type="entry name" value="Peptidase_S24_LexA"/>
</dbReference>
<proteinExistence type="inferred from homology"/>
<dbReference type="PANTHER" id="PTHR33516:SF2">
    <property type="entry name" value="LEXA REPRESSOR-RELATED"/>
    <property type="match status" value="1"/>
</dbReference>
<keyword evidence="4 7" id="KW-0068">Autocatalytic cleavage</keyword>
<dbReference type="InterPro" id="IPR039418">
    <property type="entry name" value="LexA-like"/>
</dbReference>
<evidence type="ECO:0000256" key="4">
    <source>
        <dbReference type="ARBA" id="ARBA00022813"/>
    </source>
</evidence>
<dbReference type="Gene3D" id="1.10.260.40">
    <property type="entry name" value="lambda repressor-like DNA-binding domains"/>
    <property type="match status" value="1"/>
</dbReference>
<evidence type="ECO:0000259" key="8">
    <source>
        <dbReference type="Pfam" id="PF00717"/>
    </source>
</evidence>
<dbReference type="PANTHER" id="PTHR33516">
    <property type="entry name" value="LEXA REPRESSOR"/>
    <property type="match status" value="1"/>
</dbReference>
<name>A0ABQ4MKF4_9BACL</name>
<dbReference type="InterPro" id="IPR036286">
    <property type="entry name" value="LexA/Signal_pep-like_sf"/>
</dbReference>
<dbReference type="Proteomes" id="UP000679992">
    <property type="component" value="Unassembled WGS sequence"/>
</dbReference>
<dbReference type="CDD" id="cd06529">
    <property type="entry name" value="S24_LexA-like"/>
    <property type="match status" value="1"/>
</dbReference>
<keyword evidence="10" id="KW-1185">Reference proteome</keyword>
<evidence type="ECO:0000313" key="10">
    <source>
        <dbReference type="Proteomes" id="UP000679992"/>
    </source>
</evidence>
<evidence type="ECO:0000313" key="9">
    <source>
        <dbReference type="EMBL" id="GIP55900.1"/>
    </source>
</evidence>
<evidence type="ECO:0000256" key="7">
    <source>
        <dbReference type="RuleBase" id="RU003991"/>
    </source>
</evidence>
<dbReference type="Gene3D" id="2.10.109.10">
    <property type="entry name" value="Umud Fragment, subunit A"/>
    <property type="match status" value="1"/>
</dbReference>
<dbReference type="PRINTS" id="PR00726">
    <property type="entry name" value="LEXASERPTASE"/>
</dbReference>
<comment type="similarity">
    <text evidence="1 7">Belongs to the peptidase S24 family.</text>
</comment>
<reference evidence="9 10" key="1">
    <citation type="submission" date="2021-03" db="EMBL/GenBank/DDBJ databases">
        <title>Antimicrobial resistance genes in bacteria isolated from Japanese honey, and their potential for conferring macrolide and lincosamide resistance in the American foulbrood pathogen Paenibacillus larvae.</title>
        <authorList>
            <person name="Okamoto M."/>
            <person name="Kumagai M."/>
            <person name="Kanamori H."/>
            <person name="Takamatsu D."/>
        </authorList>
    </citation>
    <scope>NUCLEOTIDE SEQUENCE [LARGE SCALE GENOMIC DNA]</scope>
    <source>
        <strain evidence="9 10">J42TS3</strain>
    </source>
</reference>
<evidence type="ECO:0000256" key="6">
    <source>
        <dbReference type="ARBA" id="ARBA00023236"/>
    </source>
</evidence>
<dbReference type="SUPFAM" id="SSF51306">
    <property type="entry name" value="LexA/Signal peptidase"/>
    <property type="match status" value="1"/>
</dbReference>
<comment type="caution">
    <text evidence="9">The sequence shown here is derived from an EMBL/GenBank/DDBJ whole genome shotgun (WGS) entry which is preliminary data.</text>
</comment>
<organism evidence="9 10">
    <name type="scientific">Paenibacillus vini</name>
    <dbReference type="NCBI Taxonomy" id="1476024"/>
    <lineage>
        <taxon>Bacteria</taxon>
        <taxon>Bacillati</taxon>
        <taxon>Bacillota</taxon>
        <taxon>Bacilli</taxon>
        <taxon>Bacillales</taxon>
        <taxon>Paenibacillaceae</taxon>
        <taxon>Paenibacillus</taxon>
    </lineage>
</organism>
<keyword evidence="3 7" id="KW-0378">Hydrolase</keyword>
<dbReference type="InterPro" id="IPR010982">
    <property type="entry name" value="Lambda_DNA-bd_dom_sf"/>
</dbReference>
<dbReference type="Pfam" id="PF00717">
    <property type="entry name" value="Peptidase_S24"/>
    <property type="match status" value="1"/>
</dbReference>
<gene>
    <name evidence="9" type="ORF">J42TS3_49350</name>
</gene>
<keyword evidence="6" id="KW-0742">SOS response</keyword>
<dbReference type="EMBL" id="BOSL01000026">
    <property type="protein sequence ID" value="GIP55900.1"/>
    <property type="molecule type" value="Genomic_DNA"/>
</dbReference>
<keyword evidence="5" id="KW-0234">DNA repair</keyword>